<gene>
    <name evidence="12" type="ORF">BIW11_06179</name>
</gene>
<evidence type="ECO:0000256" key="1">
    <source>
        <dbReference type="ARBA" id="ARBA00004141"/>
    </source>
</evidence>
<name>A0A1V9XZ65_9ACAR</name>
<dbReference type="GO" id="GO:0015386">
    <property type="term" value="F:potassium:proton antiporter activity"/>
    <property type="evidence" value="ECO:0007669"/>
    <property type="project" value="TreeGrafter"/>
</dbReference>
<dbReference type="InterPro" id="IPR018422">
    <property type="entry name" value="Cation/H_exchanger_CPA1"/>
</dbReference>
<organism evidence="12 13">
    <name type="scientific">Tropilaelaps mercedesae</name>
    <dbReference type="NCBI Taxonomy" id="418985"/>
    <lineage>
        <taxon>Eukaryota</taxon>
        <taxon>Metazoa</taxon>
        <taxon>Ecdysozoa</taxon>
        <taxon>Arthropoda</taxon>
        <taxon>Chelicerata</taxon>
        <taxon>Arachnida</taxon>
        <taxon>Acari</taxon>
        <taxon>Parasitiformes</taxon>
        <taxon>Mesostigmata</taxon>
        <taxon>Gamasina</taxon>
        <taxon>Dermanyssoidea</taxon>
        <taxon>Laelapidae</taxon>
        <taxon>Tropilaelaps</taxon>
    </lineage>
</organism>
<proteinExistence type="predicted"/>
<evidence type="ECO:0000313" key="12">
    <source>
        <dbReference type="EMBL" id="OQR78785.1"/>
    </source>
</evidence>
<feature type="non-terminal residue" evidence="12">
    <location>
        <position position="1"/>
    </location>
</feature>
<evidence type="ECO:0000256" key="5">
    <source>
        <dbReference type="ARBA" id="ARBA00023053"/>
    </source>
</evidence>
<feature type="compositionally biased region" description="Basic and acidic residues" evidence="9">
    <location>
        <begin position="797"/>
        <end position="806"/>
    </location>
</feature>
<dbReference type="Pfam" id="PF00999">
    <property type="entry name" value="Na_H_Exchanger"/>
    <property type="match status" value="2"/>
</dbReference>
<evidence type="ECO:0000256" key="6">
    <source>
        <dbReference type="ARBA" id="ARBA00023065"/>
    </source>
</evidence>
<comment type="caution">
    <text evidence="12">The sequence shown here is derived from an EMBL/GenBank/DDBJ whole genome shotgun (WGS) entry which is preliminary data.</text>
</comment>
<reference evidence="12 13" key="1">
    <citation type="journal article" date="2017" name="Gigascience">
        <title>Draft genome of the honey bee ectoparasitic mite, Tropilaelaps mercedesae, is shaped by the parasitic life history.</title>
        <authorList>
            <person name="Dong X."/>
            <person name="Armstrong S.D."/>
            <person name="Xia D."/>
            <person name="Makepeace B.L."/>
            <person name="Darby A.C."/>
            <person name="Kadowaki T."/>
        </authorList>
    </citation>
    <scope>NUCLEOTIDE SEQUENCE [LARGE SCALE GENOMIC DNA]</scope>
    <source>
        <strain evidence="12">Wuxi-XJTLU</strain>
    </source>
</reference>
<feature type="compositionally biased region" description="Polar residues" evidence="9">
    <location>
        <begin position="779"/>
        <end position="796"/>
    </location>
</feature>
<feature type="region of interest" description="Disordered" evidence="9">
    <location>
        <begin position="713"/>
        <end position="829"/>
    </location>
</feature>
<dbReference type="Gene3D" id="6.10.140.1330">
    <property type="match status" value="1"/>
</dbReference>
<keyword evidence="5" id="KW-0915">Sodium</keyword>
<dbReference type="GO" id="GO:0005886">
    <property type="term" value="C:plasma membrane"/>
    <property type="evidence" value="ECO:0007669"/>
    <property type="project" value="TreeGrafter"/>
</dbReference>
<keyword evidence="4 10" id="KW-1133">Transmembrane helix</keyword>
<evidence type="ECO:0000256" key="7">
    <source>
        <dbReference type="ARBA" id="ARBA00023136"/>
    </source>
</evidence>
<accession>A0A1V9XZ65</accession>
<dbReference type="InterPro" id="IPR006153">
    <property type="entry name" value="Cation/H_exchanger_TM"/>
</dbReference>
<sequence>GTLINVFTIGASLFVLDQLGWLGGLDLGLLECLVFSSLVSAVDPVAVLAIFQEVGVNKVLYFLVFGESLLNDAVTVVVYNMMVSFHGSEVTVQALQPTRKYTALSGGLFYDREDEADLRTNAINKRNEFQISLLFAYYLHRCLLELLYVFQVQYAMNNISQKSYTTVKYFTKMMSAVCDTVIFIFLGMVLVNKKPEFRTEFIVWTTLLCLVFRFMSVFGLTYCVNAAGRVLKINLEEQFIMAYGGLRGAVSFSLVIMLSPCKFPHYDSFVTTTLFIIIFTVFIQGASVKPLVNLLKIRRHQSHGDSLFTEINKKLVDNIMLGIEEVTGNRGGNYWKGVISSLDEKYLRPLLVRDNGQNSLTRIYTKVVLADHYAHLYGPATALEEKLPLHVPRSLGEGALSIAAEDPMSISMPDEDGQEASIFLLMILIPLASVHACRYEEQVLLRHGSRKKSVTVAAHVDAEQLRAASRSLDSETSNNNQPMTMFGSPIGVGGAVGGGADVGALSSDEKRRYTMGLWRKAVARASSLDSRPKADTAKLLLRALNENPYHKYHQRYNPNLVDDENQELTAHLRARRLRARRLTMYTLAGDVPSETEQVDQDSLHGSTALPIQGIQPLSGGQGNTTDTESDNETKGRRRTSSQEERRRSLRQRRKVSTLTLGQVSHLDILRAAQQRRSSLLSRQSGSFSGPPSANITAPVGGVSLHAAIEKTDSIGKESVQSSRPPSLKLSRQKAISSSQEDTLDTPRSPHATPAGRTAVTSFRSGSGAGFENDAAPSAAPTSVEQRSSLESQGGSHTSEEDAEGRNGSHVVNIEDIAEDDKKDLEETSM</sequence>
<dbReference type="EMBL" id="MNPL01001832">
    <property type="protein sequence ID" value="OQR78785.1"/>
    <property type="molecule type" value="Genomic_DNA"/>
</dbReference>
<evidence type="ECO:0000256" key="4">
    <source>
        <dbReference type="ARBA" id="ARBA00022989"/>
    </source>
</evidence>
<evidence type="ECO:0000256" key="2">
    <source>
        <dbReference type="ARBA" id="ARBA00022448"/>
    </source>
</evidence>
<feature type="domain" description="Cation/H+ exchanger transmembrane" evidence="11">
    <location>
        <begin position="1"/>
        <end position="90"/>
    </location>
</feature>
<dbReference type="GO" id="GO:0051453">
    <property type="term" value="P:regulation of intracellular pH"/>
    <property type="evidence" value="ECO:0007669"/>
    <property type="project" value="TreeGrafter"/>
</dbReference>
<evidence type="ECO:0000256" key="8">
    <source>
        <dbReference type="ARBA" id="ARBA00023201"/>
    </source>
</evidence>
<dbReference type="InParanoid" id="A0A1V9XZ65"/>
<dbReference type="GO" id="GO:0098719">
    <property type="term" value="P:sodium ion import across plasma membrane"/>
    <property type="evidence" value="ECO:0007669"/>
    <property type="project" value="TreeGrafter"/>
</dbReference>
<keyword evidence="8" id="KW-0739">Sodium transport</keyword>
<dbReference type="Proteomes" id="UP000192247">
    <property type="component" value="Unassembled WGS sequence"/>
</dbReference>
<evidence type="ECO:0000313" key="13">
    <source>
        <dbReference type="Proteomes" id="UP000192247"/>
    </source>
</evidence>
<keyword evidence="2" id="KW-0813">Transport</keyword>
<comment type="subcellular location">
    <subcellularLocation>
        <location evidence="1">Membrane</location>
        <topology evidence="1">Multi-pass membrane protein</topology>
    </subcellularLocation>
</comment>
<keyword evidence="13" id="KW-1185">Reference proteome</keyword>
<keyword evidence="3 10" id="KW-0812">Transmembrane</keyword>
<dbReference type="PANTHER" id="PTHR10110">
    <property type="entry name" value="SODIUM/HYDROGEN EXCHANGER"/>
    <property type="match status" value="1"/>
</dbReference>
<feature type="domain" description="Cation/H+ exchanger transmembrane" evidence="11">
    <location>
        <begin position="156"/>
        <end position="293"/>
    </location>
</feature>
<protein>
    <submittedName>
        <fullName evidence="12">Sodium/hydrogen exchanger 2-like</fullName>
    </submittedName>
</protein>
<feature type="transmembrane region" description="Helical" evidence="10">
    <location>
        <begin position="202"/>
        <end position="227"/>
    </location>
</feature>
<evidence type="ECO:0000256" key="10">
    <source>
        <dbReference type="SAM" id="Phobius"/>
    </source>
</evidence>
<dbReference type="PANTHER" id="PTHR10110:SF126">
    <property type="entry name" value="NA(+)_H(+) EXCHANGER PROTEIN 7"/>
    <property type="match status" value="1"/>
</dbReference>
<feature type="transmembrane region" description="Helical" evidence="10">
    <location>
        <begin position="170"/>
        <end position="190"/>
    </location>
</feature>
<feature type="compositionally biased region" description="Basic and acidic residues" evidence="9">
    <location>
        <begin position="819"/>
        <end position="829"/>
    </location>
</feature>
<dbReference type="AlphaFoldDB" id="A0A1V9XZ65"/>
<keyword evidence="7 10" id="KW-0472">Membrane</keyword>
<feature type="transmembrane region" description="Helical" evidence="10">
    <location>
        <begin position="270"/>
        <end position="292"/>
    </location>
</feature>
<evidence type="ECO:0000259" key="11">
    <source>
        <dbReference type="Pfam" id="PF00999"/>
    </source>
</evidence>
<evidence type="ECO:0000256" key="3">
    <source>
        <dbReference type="ARBA" id="ARBA00022692"/>
    </source>
</evidence>
<feature type="region of interest" description="Disordered" evidence="9">
    <location>
        <begin position="610"/>
        <end position="656"/>
    </location>
</feature>
<dbReference type="GO" id="GO:0015385">
    <property type="term" value="F:sodium:proton antiporter activity"/>
    <property type="evidence" value="ECO:0007669"/>
    <property type="project" value="InterPro"/>
</dbReference>
<dbReference type="OrthoDB" id="6509663at2759"/>
<dbReference type="STRING" id="418985.A0A1V9XZ65"/>
<keyword evidence="6" id="KW-0406">Ion transport</keyword>
<evidence type="ECO:0000256" key="9">
    <source>
        <dbReference type="SAM" id="MobiDB-lite"/>
    </source>
</evidence>